<keyword evidence="8" id="KW-0282">Flagellum</keyword>
<dbReference type="EMBL" id="BAQD01000007">
    <property type="protein sequence ID" value="GBQ05888.1"/>
    <property type="molecule type" value="Genomic_DNA"/>
</dbReference>
<dbReference type="Pfam" id="PF06429">
    <property type="entry name" value="Flg_bbr_C"/>
    <property type="match status" value="1"/>
</dbReference>
<gene>
    <name evidence="8" type="ORF">AA15669_0684</name>
</gene>
<evidence type="ECO:0000259" key="6">
    <source>
        <dbReference type="Pfam" id="PF06429"/>
    </source>
</evidence>
<dbReference type="Pfam" id="PF22692">
    <property type="entry name" value="LlgE_F_G_D1"/>
    <property type="match status" value="1"/>
</dbReference>
<dbReference type="RefSeq" id="WP_026294331.1">
    <property type="nucleotide sequence ID" value="NZ_BAQD01000007.1"/>
</dbReference>
<proteinExistence type="inferred from homology"/>
<feature type="domain" description="Flagellar hook protein FlgE/F/G-like D1" evidence="7">
    <location>
        <begin position="88"/>
        <end position="154"/>
    </location>
</feature>
<feature type="domain" description="Flagellar basal-body/hook protein C-terminal" evidence="6">
    <location>
        <begin position="198"/>
        <end position="241"/>
    </location>
</feature>
<dbReference type="InterPro" id="IPR019776">
    <property type="entry name" value="Flagellar_basal_body_rod_CS"/>
</dbReference>
<dbReference type="SUPFAM" id="SSF117143">
    <property type="entry name" value="Flagellar hook protein flgE"/>
    <property type="match status" value="1"/>
</dbReference>
<reference evidence="8" key="1">
    <citation type="submission" date="2013-04" db="EMBL/GenBank/DDBJ databases">
        <title>The genome sequencing project of 58 acetic acid bacteria.</title>
        <authorList>
            <person name="Okamoto-Kainuma A."/>
            <person name="Ishikawa M."/>
            <person name="Umino S."/>
            <person name="Koizumi Y."/>
            <person name="Shiwa Y."/>
            <person name="Yoshikawa H."/>
            <person name="Matsutani M."/>
            <person name="Matsushita K."/>
        </authorList>
    </citation>
    <scope>NUCLEOTIDE SEQUENCE</scope>
    <source>
        <strain evidence="8">DSM 15669</strain>
    </source>
</reference>
<dbReference type="Pfam" id="PF00460">
    <property type="entry name" value="Flg_bb_rod"/>
    <property type="match status" value="1"/>
</dbReference>
<keyword evidence="8" id="KW-0966">Cell projection</keyword>
<dbReference type="PANTHER" id="PTHR30435:SF19">
    <property type="entry name" value="FLAGELLAR BASAL-BODY ROD PROTEIN FLGG"/>
    <property type="match status" value="1"/>
</dbReference>
<evidence type="ECO:0000256" key="4">
    <source>
        <dbReference type="RuleBase" id="RU362116"/>
    </source>
</evidence>
<dbReference type="InterPro" id="IPR053967">
    <property type="entry name" value="LlgE_F_G-like_D1"/>
</dbReference>
<dbReference type="InterPro" id="IPR010930">
    <property type="entry name" value="Flg_bb/hook_C_dom"/>
</dbReference>
<dbReference type="Proteomes" id="UP001062901">
    <property type="component" value="Unassembled WGS sequence"/>
</dbReference>
<dbReference type="NCBIfam" id="TIGR03506">
    <property type="entry name" value="FlgEFG_subfam"/>
    <property type="match status" value="1"/>
</dbReference>
<evidence type="ECO:0000259" key="5">
    <source>
        <dbReference type="Pfam" id="PF00460"/>
    </source>
</evidence>
<keyword evidence="3 4" id="KW-0975">Bacterial flagellum</keyword>
<organism evidence="8 9">
    <name type="scientific">Saccharibacter floricola DSM 15669</name>
    <dbReference type="NCBI Taxonomy" id="1123227"/>
    <lineage>
        <taxon>Bacteria</taxon>
        <taxon>Pseudomonadati</taxon>
        <taxon>Pseudomonadota</taxon>
        <taxon>Alphaproteobacteria</taxon>
        <taxon>Acetobacterales</taxon>
        <taxon>Acetobacteraceae</taxon>
        <taxon>Saccharibacter</taxon>
    </lineage>
</organism>
<dbReference type="InterPro" id="IPR020013">
    <property type="entry name" value="Flagellar_FlgE/F/G"/>
</dbReference>
<dbReference type="InterPro" id="IPR012836">
    <property type="entry name" value="FlgF"/>
</dbReference>
<feature type="domain" description="Flagellar basal body rod protein N-terminal" evidence="5">
    <location>
        <begin position="8"/>
        <end position="35"/>
    </location>
</feature>
<evidence type="ECO:0000313" key="8">
    <source>
        <dbReference type="EMBL" id="GBQ05888.1"/>
    </source>
</evidence>
<evidence type="ECO:0000256" key="1">
    <source>
        <dbReference type="ARBA" id="ARBA00004117"/>
    </source>
</evidence>
<comment type="subunit">
    <text evidence="4">The basal body constitutes a major portion of the flagellar organelle and consists of five rings (E,L,P,S, and M) mounted on a central rod. The rod consists of about 26 subunits of FlgG in the distal portion, and FlgB, FlgC and FlgF are thought to build up the proximal portion of the rod with about 6 subunits each.</text>
</comment>
<evidence type="ECO:0000256" key="3">
    <source>
        <dbReference type="ARBA" id="ARBA00023143"/>
    </source>
</evidence>
<comment type="caution">
    <text evidence="8">The sequence shown here is derived from an EMBL/GenBank/DDBJ whole genome shotgun (WGS) entry which is preliminary data.</text>
</comment>
<protein>
    <recommendedName>
        <fullName evidence="4">Flagellar basal-body rod protein FlgF</fullName>
    </recommendedName>
</protein>
<dbReference type="PANTHER" id="PTHR30435">
    <property type="entry name" value="FLAGELLAR PROTEIN"/>
    <property type="match status" value="1"/>
</dbReference>
<dbReference type="InterPro" id="IPR037925">
    <property type="entry name" value="FlgE/F/G-like"/>
</dbReference>
<evidence type="ECO:0000313" key="9">
    <source>
        <dbReference type="Proteomes" id="UP001062901"/>
    </source>
</evidence>
<comment type="subcellular location">
    <subcellularLocation>
        <location evidence="1 4">Bacterial flagellum basal body</location>
    </subcellularLocation>
</comment>
<accession>A0ABQ0NXM3</accession>
<keyword evidence="9" id="KW-1185">Reference proteome</keyword>
<sequence length="250" mass="27737">MDSTSYLALSRVDALTRSLEVTANNLANSNTDGFKSSRVLFSDYLSKQRNAHGLGSEKTLDYNQDKATYRETSQGTLRQTGNPLDIGINGEGFFNIRTKDGVKLTRNGQFSRTSDGTIVDLSGNALLDDQNRPITLDPNDDVYPLSIASDGTISTQRQQAIAKIGISTVDDLNTLHAEGNHLFRPTTRLHQVDNTEMRQGMLESSNVNAIQETTDLMRTQREYDLNFQLIQTESTRLQNAIDKITTEPSS</sequence>
<evidence type="ECO:0000256" key="2">
    <source>
        <dbReference type="ARBA" id="ARBA00009677"/>
    </source>
</evidence>
<dbReference type="InterPro" id="IPR001444">
    <property type="entry name" value="Flag_bb_rod_N"/>
</dbReference>
<comment type="similarity">
    <text evidence="2 4">Belongs to the flagella basal body rod proteins family.</text>
</comment>
<name>A0ABQ0NXM3_9PROT</name>
<keyword evidence="8" id="KW-0969">Cilium</keyword>
<evidence type="ECO:0000259" key="7">
    <source>
        <dbReference type="Pfam" id="PF22692"/>
    </source>
</evidence>
<dbReference type="PROSITE" id="PS00588">
    <property type="entry name" value="FLAGELLA_BB_ROD"/>
    <property type="match status" value="1"/>
</dbReference>
<dbReference type="NCBIfam" id="TIGR02490">
    <property type="entry name" value="flgF"/>
    <property type="match status" value="1"/>
</dbReference>